<comment type="caution">
    <text evidence="2">The sequence shown here is derived from an EMBL/GenBank/DDBJ whole genome shotgun (WGS) entry which is preliminary data.</text>
</comment>
<accession>A0A418B3A8</accession>
<dbReference type="VEuPathDB" id="FungiDB:H310_08075"/>
<gene>
    <name evidence="2" type="ORF">DYB32_002473</name>
</gene>
<dbReference type="AlphaFoldDB" id="A0A418B3A8"/>
<dbReference type="EMBL" id="QUSY01000130">
    <property type="protein sequence ID" value="RHY32527.1"/>
    <property type="molecule type" value="Genomic_DNA"/>
</dbReference>
<sequence>MDQFVAQKSVPTARSALEAWQQWVVADPAIGLVCALKDYTKEMIRMDRKKYFERLTLGKEFNSLTEFGREIDEGEEATDYPHPIMDKAIEDSGPEAWEAMALTLRGVDEFTRQGIDGKKAQNRFLLLMRQHKTRNKKPARLSGAAEEETVKSRLLDDLASLFNDAIVKRKKAAAVVDAAEKAEKVKFVREQAMQRGRRQSVSDSSDAAEPIVTSKRKMIMDAHEMEVALEREKLEFKRLKFECELGELDELDSSMR</sequence>
<feature type="region of interest" description="Disordered" evidence="1">
    <location>
        <begin position="192"/>
        <end position="212"/>
    </location>
</feature>
<proteinExistence type="predicted"/>
<evidence type="ECO:0000313" key="3">
    <source>
        <dbReference type="Proteomes" id="UP000285060"/>
    </source>
</evidence>
<reference evidence="2 3" key="1">
    <citation type="submission" date="2018-08" db="EMBL/GenBank/DDBJ databases">
        <title>Aphanomyces genome sequencing and annotation.</title>
        <authorList>
            <person name="Minardi D."/>
            <person name="Oidtmann B."/>
            <person name="Van Der Giezen M."/>
            <person name="Studholme D.J."/>
        </authorList>
    </citation>
    <scope>NUCLEOTIDE SEQUENCE [LARGE SCALE GENOMIC DNA]</scope>
    <source>
        <strain evidence="2 3">NJM0002</strain>
    </source>
</reference>
<evidence type="ECO:0000313" key="2">
    <source>
        <dbReference type="EMBL" id="RHY32527.1"/>
    </source>
</evidence>
<name>A0A418B3A8_9STRA</name>
<evidence type="ECO:0000256" key="1">
    <source>
        <dbReference type="SAM" id="MobiDB-lite"/>
    </source>
</evidence>
<protein>
    <submittedName>
        <fullName evidence="2">Uncharacterized protein</fullName>
    </submittedName>
</protein>
<dbReference type="Proteomes" id="UP000285060">
    <property type="component" value="Unassembled WGS sequence"/>
</dbReference>
<dbReference type="VEuPathDB" id="FungiDB:H310_06926"/>
<keyword evidence="3" id="KW-1185">Reference proteome</keyword>
<organism evidence="2 3">
    <name type="scientific">Aphanomyces invadans</name>
    <dbReference type="NCBI Taxonomy" id="157072"/>
    <lineage>
        <taxon>Eukaryota</taxon>
        <taxon>Sar</taxon>
        <taxon>Stramenopiles</taxon>
        <taxon>Oomycota</taxon>
        <taxon>Saprolegniomycetes</taxon>
        <taxon>Saprolegniales</taxon>
        <taxon>Verrucalvaceae</taxon>
        <taxon>Aphanomyces</taxon>
    </lineage>
</organism>